<dbReference type="AlphaFoldDB" id="A0AAF0EXA2"/>
<dbReference type="Pfam" id="PF12298">
    <property type="entry name" value="Bot1p"/>
    <property type="match status" value="1"/>
</dbReference>
<name>A0AAF0EXA2_9BASI</name>
<dbReference type="Proteomes" id="UP001219933">
    <property type="component" value="Chromosome 2"/>
</dbReference>
<evidence type="ECO:0000256" key="1">
    <source>
        <dbReference type="SAM" id="MobiDB-lite"/>
    </source>
</evidence>
<protein>
    <recommendedName>
        <fullName evidence="4">37S ribosomal protein S35, mitochondrial</fullName>
    </recommendedName>
</protein>
<dbReference type="GO" id="GO:0032543">
    <property type="term" value="P:mitochondrial translation"/>
    <property type="evidence" value="ECO:0007669"/>
    <property type="project" value="TreeGrafter"/>
</dbReference>
<reference evidence="2" key="1">
    <citation type="submission" date="2023-03" db="EMBL/GenBank/DDBJ databases">
        <title>Mating type loci evolution in Malassezia.</title>
        <authorList>
            <person name="Coelho M.A."/>
        </authorList>
    </citation>
    <scope>NUCLEOTIDE SEQUENCE</scope>
    <source>
        <strain evidence="2">CBS 11721</strain>
    </source>
</reference>
<dbReference type="GO" id="GO:0003735">
    <property type="term" value="F:structural constituent of ribosome"/>
    <property type="evidence" value="ECO:0007669"/>
    <property type="project" value="TreeGrafter"/>
</dbReference>
<accession>A0AAF0EXA2</accession>
<dbReference type="EMBL" id="CP119878">
    <property type="protein sequence ID" value="WFD34417.1"/>
    <property type="molecule type" value="Genomic_DNA"/>
</dbReference>
<sequence length="283" mass="31260">MDLCRCVARAARAAGPVRVGVRQYSTGEAGAAGATGGRGGRTRPQRMMRRPLPPFHQWIKGEGARFRDPPRGKGPHWIGATPFPLNPSFKPAPPIAQSLRDNMWTLHTQDPAQWTVRSLSDRFKISIDRTEAILRLKALESEMEQQGKPLQTELQKNMEHLLGTVRSHAADAETAPDSLPHPPRGAPYEESAEGSTTPSALAPALRRVNRQHTEKMKHLALGTPVGSERETLLPASRDGRAPTRIVSVGPSSYTGIGVVARNQLRAKRRKRQREVRRLRAESK</sequence>
<evidence type="ECO:0000313" key="3">
    <source>
        <dbReference type="Proteomes" id="UP001219933"/>
    </source>
</evidence>
<feature type="region of interest" description="Disordered" evidence="1">
    <location>
        <begin position="169"/>
        <end position="200"/>
    </location>
</feature>
<feature type="region of interest" description="Disordered" evidence="1">
    <location>
        <begin position="28"/>
        <end position="48"/>
    </location>
</feature>
<dbReference type="PANTHER" id="PTHR28158">
    <property type="entry name" value="37S RIBOSOMAL PROTEIN S35, MITOCHONDRIAL"/>
    <property type="match status" value="1"/>
</dbReference>
<dbReference type="GO" id="GO:0005763">
    <property type="term" value="C:mitochondrial small ribosomal subunit"/>
    <property type="evidence" value="ECO:0007669"/>
    <property type="project" value="TreeGrafter"/>
</dbReference>
<dbReference type="InterPro" id="IPR021036">
    <property type="entry name" value="Ribosomal_mS45"/>
</dbReference>
<gene>
    <name evidence="2" type="ORF">MCUN1_001258</name>
</gene>
<evidence type="ECO:0000313" key="2">
    <source>
        <dbReference type="EMBL" id="WFD34417.1"/>
    </source>
</evidence>
<dbReference type="PANTHER" id="PTHR28158:SF1">
    <property type="entry name" value="SMALL RIBOSOMAL SUBUNIT PROTEIN MS45"/>
    <property type="match status" value="1"/>
</dbReference>
<keyword evidence="3" id="KW-1185">Reference proteome</keyword>
<feature type="compositionally biased region" description="Basic residues" evidence="1">
    <location>
        <begin position="264"/>
        <end position="274"/>
    </location>
</feature>
<organism evidence="2 3">
    <name type="scientific">Malassezia cuniculi</name>
    <dbReference type="NCBI Taxonomy" id="948313"/>
    <lineage>
        <taxon>Eukaryota</taxon>
        <taxon>Fungi</taxon>
        <taxon>Dikarya</taxon>
        <taxon>Basidiomycota</taxon>
        <taxon>Ustilaginomycotina</taxon>
        <taxon>Malasseziomycetes</taxon>
        <taxon>Malasseziales</taxon>
        <taxon>Malasseziaceae</taxon>
        <taxon>Malassezia</taxon>
    </lineage>
</organism>
<evidence type="ECO:0008006" key="4">
    <source>
        <dbReference type="Google" id="ProtNLM"/>
    </source>
</evidence>
<feature type="region of interest" description="Disordered" evidence="1">
    <location>
        <begin position="264"/>
        <end position="283"/>
    </location>
</feature>
<proteinExistence type="predicted"/>